<proteinExistence type="predicted"/>
<name>A0A6J4RQE6_9ACTN</name>
<protein>
    <submittedName>
        <fullName evidence="2">Uncharacterized protein</fullName>
    </submittedName>
</protein>
<sequence length="124" mass="13308">MPDSLLRRALIAISALTVVSGAVQALGPGRLLRLLSADRDATHRHFFATIGMFMVVAGGGLLHALLRPVRDPVVVLWAALQKLGAFAAVAVGVRRKIFSPLALGVAVFDLFSGALAAEWWRRIR</sequence>
<evidence type="ECO:0000256" key="1">
    <source>
        <dbReference type="SAM" id="Phobius"/>
    </source>
</evidence>
<evidence type="ECO:0000313" key="2">
    <source>
        <dbReference type="EMBL" id="CAA9474913.1"/>
    </source>
</evidence>
<organism evidence="2">
    <name type="scientific">uncultured Solirubrobacteraceae bacterium</name>
    <dbReference type="NCBI Taxonomy" id="1162706"/>
    <lineage>
        <taxon>Bacteria</taxon>
        <taxon>Bacillati</taxon>
        <taxon>Actinomycetota</taxon>
        <taxon>Thermoleophilia</taxon>
        <taxon>Solirubrobacterales</taxon>
        <taxon>Solirubrobacteraceae</taxon>
        <taxon>environmental samples</taxon>
    </lineage>
</organism>
<dbReference type="EMBL" id="CADCVR010000008">
    <property type="protein sequence ID" value="CAA9474913.1"/>
    <property type="molecule type" value="Genomic_DNA"/>
</dbReference>
<keyword evidence="1" id="KW-1133">Transmembrane helix</keyword>
<keyword evidence="1" id="KW-0812">Transmembrane</keyword>
<gene>
    <name evidence="2" type="ORF">AVDCRST_MAG53-202</name>
</gene>
<dbReference type="AlphaFoldDB" id="A0A6J4RQE6"/>
<feature type="transmembrane region" description="Helical" evidence="1">
    <location>
        <begin position="97"/>
        <end position="120"/>
    </location>
</feature>
<reference evidence="2" key="1">
    <citation type="submission" date="2020-02" db="EMBL/GenBank/DDBJ databases">
        <authorList>
            <person name="Meier V. D."/>
        </authorList>
    </citation>
    <scope>NUCLEOTIDE SEQUENCE</scope>
    <source>
        <strain evidence="2">AVDCRST_MAG53</strain>
    </source>
</reference>
<accession>A0A6J4RQE6</accession>
<keyword evidence="1" id="KW-0472">Membrane</keyword>
<feature type="transmembrane region" description="Helical" evidence="1">
    <location>
        <begin position="73"/>
        <end position="91"/>
    </location>
</feature>
<feature type="transmembrane region" description="Helical" evidence="1">
    <location>
        <begin position="45"/>
        <end position="66"/>
    </location>
</feature>